<evidence type="ECO:0000313" key="2">
    <source>
        <dbReference type="Proteomes" id="UP001331936"/>
    </source>
</evidence>
<dbReference type="PANTHER" id="PTHR34724">
    <property type="entry name" value="OS12G0596101 PROTEIN"/>
    <property type="match status" value="1"/>
</dbReference>
<keyword evidence="2" id="KW-1185">Reference proteome</keyword>
<accession>A0ABU7JL95</accession>
<name>A0ABU7JL95_9NOCA</name>
<sequence length="57" mass="6069">MCYPVDCPRCGKTGWGGCGNHVDAVMAAVPANRRCTCDTTATEKSDKGGFIRSLFGR</sequence>
<reference evidence="1 2" key="1">
    <citation type="submission" date="2023-08" db="EMBL/GenBank/DDBJ databases">
        <authorList>
            <person name="Girao M."/>
            <person name="Carvalho M.F."/>
        </authorList>
    </citation>
    <scope>NUCLEOTIDE SEQUENCE [LARGE SCALE GENOMIC DNA]</scope>
    <source>
        <strain evidence="1 2">CC-R104</strain>
    </source>
</reference>
<dbReference type="RefSeq" id="WP_330150237.1">
    <property type="nucleotide sequence ID" value="NZ_JAUZMZ010000004.1"/>
</dbReference>
<evidence type="ECO:0000313" key="1">
    <source>
        <dbReference type="EMBL" id="MEE2030810.1"/>
    </source>
</evidence>
<proteinExistence type="predicted"/>
<organism evidence="1 2">
    <name type="scientific">Rhodococcus chondri</name>
    <dbReference type="NCBI Taxonomy" id="3065941"/>
    <lineage>
        <taxon>Bacteria</taxon>
        <taxon>Bacillati</taxon>
        <taxon>Actinomycetota</taxon>
        <taxon>Actinomycetes</taxon>
        <taxon>Mycobacteriales</taxon>
        <taxon>Nocardiaceae</taxon>
        <taxon>Rhodococcus</taxon>
    </lineage>
</organism>
<comment type="caution">
    <text evidence="1">The sequence shown here is derived from an EMBL/GenBank/DDBJ whole genome shotgun (WGS) entry which is preliminary data.</text>
</comment>
<dbReference type="PANTHER" id="PTHR34724:SF2">
    <property type="entry name" value="OS12G0596101 PROTEIN"/>
    <property type="match status" value="1"/>
</dbReference>
<dbReference type="EMBL" id="JAUZMZ010000004">
    <property type="protein sequence ID" value="MEE2030810.1"/>
    <property type="molecule type" value="Genomic_DNA"/>
</dbReference>
<protein>
    <submittedName>
        <fullName evidence="1">Uncharacterized protein</fullName>
    </submittedName>
</protein>
<gene>
    <name evidence="1" type="ORF">Q8814_01550</name>
</gene>
<dbReference type="Proteomes" id="UP001331936">
    <property type="component" value="Unassembled WGS sequence"/>
</dbReference>